<name>A0A369M3U3_9ACTN</name>
<proteinExistence type="predicted"/>
<dbReference type="GeneID" id="78358948"/>
<evidence type="ECO:0000313" key="2">
    <source>
        <dbReference type="Proteomes" id="UP000254000"/>
    </source>
</evidence>
<organism evidence="1 2">
    <name type="scientific">Gordonibacter pamelaeae</name>
    <dbReference type="NCBI Taxonomy" id="471189"/>
    <lineage>
        <taxon>Bacteria</taxon>
        <taxon>Bacillati</taxon>
        <taxon>Actinomycetota</taxon>
        <taxon>Coriobacteriia</taxon>
        <taxon>Eggerthellales</taxon>
        <taxon>Eggerthellaceae</taxon>
        <taxon>Gordonibacter</taxon>
    </lineage>
</organism>
<evidence type="ECO:0000313" key="1">
    <source>
        <dbReference type="EMBL" id="RDB66421.1"/>
    </source>
</evidence>
<accession>A0A369M3U3</accession>
<dbReference type="Proteomes" id="UP000254000">
    <property type="component" value="Unassembled WGS sequence"/>
</dbReference>
<dbReference type="AlphaFoldDB" id="A0A369M3U3"/>
<dbReference type="OrthoDB" id="9814791at2"/>
<reference evidence="1 2" key="1">
    <citation type="journal article" date="2018" name="Elife">
        <title>Discovery and characterization of a prevalent human gut bacterial enzyme sufficient for the inactivation of a family of plant toxins.</title>
        <authorList>
            <person name="Koppel N."/>
            <person name="Bisanz J.E."/>
            <person name="Pandelia M.E."/>
            <person name="Turnbaugh P.J."/>
            <person name="Balskus E.P."/>
        </authorList>
    </citation>
    <scope>NUCLEOTIDE SEQUENCE [LARGE SCALE GENOMIC DNA]</scope>
    <source>
        <strain evidence="1 2">3C</strain>
    </source>
</reference>
<dbReference type="RefSeq" id="WP_015540379.1">
    <property type="nucleotide sequence ID" value="NZ_CABMMS010000002.1"/>
</dbReference>
<sequence>MDEFVKALVSDGRSPELPEEHDWFGKLVGSWRLDYLDRNLSSSVEGEWIFARVLEGMGIQDVIILPARDVRTETPHPLAEYGTSLRVYNPGTHAWDVAYAYAGKIFRLEARREGDMVVLTNLGDRRHKWVFASIEDDRFHWQNVNVRDDGSWHVNADIYAERV</sequence>
<keyword evidence="2" id="KW-1185">Reference proteome</keyword>
<dbReference type="EMBL" id="PPTS01000002">
    <property type="protein sequence ID" value="RDB66421.1"/>
    <property type="molecule type" value="Genomic_DNA"/>
</dbReference>
<gene>
    <name evidence="1" type="ORF">C1877_04370</name>
</gene>
<comment type="caution">
    <text evidence="1">The sequence shown here is derived from an EMBL/GenBank/DDBJ whole genome shotgun (WGS) entry which is preliminary data.</text>
</comment>
<protein>
    <recommendedName>
        <fullName evidence="3">DUF1579 domain-containing protein</fullName>
    </recommendedName>
</protein>
<evidence type="ECO:0008006" key="3">
    <source>
        <dbReference type="Google" id="ProtNLM"/>
    </source>
</evidence>